<evidence type="ECO:0000256" key="3">
    <source>
        <dbReference type="ARBA" id="ARBA00022448"/>
    </source>
</evidence>
<dbReference type="NCBIfam" id="TIGR01783">
    <property type="entry name" value="TonB-siderophor"/>
    <property type="match status" value="1"/>
</dbReference>
<evidence type="ECO:0000256" key="5">
    <source>
        <dbReference type="ARBA" id="ARBA00022496"/>
    </source>
</evidence>
<evidence type="ECO:0000256" key="4">
    <source>
        <dbReference type="ARBA" id="ARBA00022452"/>
    </source>
</evidence>
<keyword evidence="8" id="KW-0408">Iron</keyword>
<evidence type="ECO:0000256" key="6">
    <source>
        <dbReference type="ARBA" id="ARBA00022692"/>
    </source>
</evidence>
<gene>
    <name evidence="19" type="ORF">FC093_20300</name>
</gene>
<proteinExistence type="inferred from homology"/>
<evidence type="ECO:0000256" key="9">
    <source>
        <dbReference type="ARBA" id="ARBA00023065"/>
    </source>
</evidence>
<accession>A0A4V5UUW1</accession>
<dbReference type="InterPro" id="IPR000531">
    <property type="entry name" value="Beta-barrel_TonB"/>
</dbReference>
<evidence type="ECO:0000256" key="16">
    <source>
        <dbReference type="SAM" id="SignalP"/>
    </source>
</evidence>
<keyword evidence="10 15" id="KW-0798">TonB box</keyword>
<evidence type="ECO:0000259" key="18">
    <source>
        <dbReference type="Pfam" id="PF07715"/>
    </source>
</evidence>
<dbReference type="InterPro" id="IPR036942">
    <property type="entry name" value="Beta-barrel_TonB_sf"/>
</dbReference>
<dbReference type="GO" id="GO:0038023">
    <property type="term" value="F:signaling receptor activity"/>
    <property type="evidence" value="ECO:0007669"/>
    <property type="project" value="InterPro"/>
</dbReference>
<keyword evidence="13 14" id="KW-0998">Cell outer membrane</keyword>
<dbReference type="Gene3D" id="2.170.130.10">
    <property type="entry name" value="TonB-dependent receptor, plug domain"/>
    <property type="match status" value="1"/>
</dbReference>
<dbReference type="PANTHER" id="PTHR32552">
    <property type="entry name" value="FERRICHROME IRON RECEPTOR-RELATED"/>
    <property type="match status" value="1"/>
</dbReference>
<evidence type="ECO:0000256" key="15">
    <source>
        <dbReference type="RuleBase" id="RU003357"/>
    </source>
</evidence>
<name>A0A4V5UUW1_9BACT</name>
<dbReference type="Pfam" id="PF07715">
    <property type="entry name" value="Plug"/>
    <property type="match status" value="1"/>
</dbReference>
<feature type="domain" description="TonB-dependent receptor-like beta-barrel" evidence="17">
    <location>
        <begin position="337"/>
        <end position="802"/>
    </location>
</feature>
<comment type="subcellular location">
    <subcellularLocation>
        <location evidence="1 14">Cell outer membrane</location>
        <topology evidence="1 14">Multi-pass membrane protein</topology>
    </subcellularLocation>
</comment>
<keyword evidence="4 14" id="KW-1134">Transmembrane beta strand</keyword>
<feature type="signal peptide" evidence="16">
    <location>
        <begin position="1"/>
        <end position="28"/>
    </location>
</feature>
<dbReference type="CDD" id="cd01347">
    <property type="entry name" value="ligand_gated_channel"/>
    <property type="match status" value="1"/>
</dbReference>
<keyword evidence="12 19" id="KW-0675">Receptor</keyword>
<dbReference type="AlphaFoldDB" id="A0A4V5UUW1"/>
<keyword evidence="5" id="KW-0410">Iron transport</keyword>
<evidence type="ECO:0000313" key="20">
    <source>
        <dbReference type="Proteomes" id="UP000305848"/>
    </source>
</evidence>
<dbReference type="Proteomes" id="UP000305848">
    <property type="component" value="Unassembled WGS sequence"/>
</dbReference>
<keyword evidence="20" id="KW-1185">Reference proteome</keyword>
<evidence type="ECO:0000259" key="17">
    <source>
        <dbReference type="Pfam" id="PF00593"/>
    </source>
</evidence>
<dbReference type="PROSITE" id="PS52016">
    <property type="entry name" value="TONB_DEPENDENT_REC_3"/>
    <property type="match status" value="1"/>
</dbReference>
<comment type="caution">
    <text evidence="19">The sequence shown here is derived from an EMBL/GenBank/DDBJ whole genome shotgun (WGS) entry which is preliminary data.</text>
</comment>
<dbReference type="PANTHER" id="PTHR32552:SF68">
    <property type="entry name" value="FERRICHROME OUTER MEMBRANE TRANSPORTER_PHAGE RECEPTOR"/>
    <property type="match status" value="1"/>
</dbReference>
<evidence type="ECO:0000313" key="19">
    <source>
        <dbReference type="EMBL" id="TKK65303.1"/>
    </source>
</evidence>
<evidence type="ECO:0000256" key="8">
    <source>
        <dbReference type="ARBA" id="ARBA00023004"/>
    </source>
</evidence>
<dbReference type="GO" id="GO:0009279">
    <property type="term" value="C:cell outer membrane"/>
    <property type="evidence" value="ECO:0007669"/>
    <property type="project" value="UniProtKB-SubCell"/>
</dbReference>
<feature type="domain" description="TonB-dependent receptor plug" evidence="18">
    <location>
        <begin position="162"/>
        <end position="260"/>
    </location>
</feature>
<evidence type="ECO:0000256" key="1">
    <source>
        <dbReference type="ARBA" id="ARBA00004571"/>
    </source>
</evidence>
<feature type="chain" id="PRO_5020625350" evidence="16">
    <location>
        <begin position="29"/>
        <end position="832"/>
    </location>
</feature>
<dbReference type="Pfam" id="PF00593">
    <property type="entry name" value="TonB_dep_Rec_b-barrel"/>
    <property type="match status" value="1"/>
</dbReference>
<dbReference type="Pfam" id="PF13715">
    <property type="entry name" value="CarbopepD_reg_2"/>
    <property type="match status" value="1"/>
</dbReference>
<evidence type="ECO:0000256" key="14">
    <source>
        <dbReference type="PROSITE-ProRule" id="PRU01360"/>
    </source>
</evidence>
<sequence length="832" mass="91747">MILHPKSEQVKKLLALVFFSGTFIAAYAQQQGVNNNQQQFVNKLETTTPEAPSGSVEGYVRTADNQPAADVTVILQGTSKATLTDVNGHFILKNVRPGNYILEVSMIGLQMQQKPVTVQVDDPTLANLTLTEDIKKLSDVIVTARKSQNEKITEIGKIPVAAKDLPQSFSVIGQGVIRDQQALRMGDIIKNVNGVYVTSTRGAVQESFAARGYGFSSTNMFKNGFRVNSGVMPEVSGLEKVEVLKGSAAILYGQVAPGGIVNMVTKQPKFKFGGEVAMQAGSYDLYKPSFDVYGPASSAIAYRINGTFESADSYRDVIHSERYYVNPSLLFKLGKRTELLVEGDYLKHDFTPDFGIGSLDDTLIPHVPRSRFMGTAWSYSHTQQATGTASLKHLFSDNWRMEAAISYQRYSRDYFSTERIQADADGEWVRPLGRIDTKEDYYATQVNFIGQFKTGKLQHTLLTGADADRDIIGNYDFNFAEVAGLPAKSYDKINILEPGKYVQRTDIPDADRIRKREAPVNRFGAYVQDLVKISPKFNVLAGVRWSYVQTLGIDSTDLLTNKQTKGNAKSDQAFSPRFGLVYKPLTTTSVFASYSNSFQTNSGSDIYGNSLTPSIIDQYEIGVKNDFFNGNLSANVTLYRIKNNNLAQIAEFKADGTPNSDPNLKMLAGETTSDGVEVDIAGQPVNGLSVMAGYSYNYMRYTKTPDADGNYVEGERLVNNPAHTANASIFYTFQNTGLKGFKIGAAAFYIGDRFGGWNNKKVLDPSEPTASRLIAVKGYTTVDITAGYSFKNIALLAKVSNVTNTLNYYVHENYSINPIPPRQFVAMVSYKF</sequence>
<dbReference type="InterPro" id="IPR010105">
    <property type="entry name" value="TonB_sidphr_rcpt"/>
</dbReference>
<keyword evidence="3 14" id="KW-0813">Transport</keyword>
<keyword evidence="11 14" id="KW-0472">Membrane</keyword>
<dbReference type="OrthoDB" id="9775095at2"/>
<evidence type="ECO:0000256" key="12">
    <source>
        <dbReference type="ARBA" id="ARBA00023170"/>
    </source>
</evidence>
<dbReference type="InterPro" id="IPR012910">
    <property type="entry name" value="Plug_dom"/>
</dbReference>
<evidence type="ECO:0000256" key="7">
    <source>
        <dbReference type="ARBA" id="ARBA00022729"/>
    </source>
</evidence>
<dbReference type="GO" id="GO:0015344">
    <property type="term" value="F:siderophore uptake transmembrane transporter activity"/>
    <property type="evidence" value="ECO:0007669"/>
    <property type="project" value="TreeGrafter"/>
</dbReference>
<evidence type="ECO:0000256" key="13">
    <source>
        <dbReference type="ARBA" id="ARBA00023237"/>
    </source>
</evidence>
<dbReference type="InterPro" id="IPR037066">
    <property type="entry name" value="Plug_dom_sf"/>
</dbReference>
<comment type="similarity">
    <text evidence="2 14 15">Belongs to the TonB-dependent receptor family.</text>
</comment>
<dbReference type="SUPFAM" id="SSF49464">
    <property type="entry name" value="Carboxypeptidase regulatory domain-like"/>
    <property type="match status" value="1"/>
</dbReference>
<protein>
    <submittedName>
        <fullName evidence="19">TonB-dependent siderophore receptor</fullName>
    </submittedName>
</protein>
<dbReference type="InterPro" id="IPR039426">
    <property type="entry name" value="TonB-dep_rcpt-like"/>
</dbReference>
<dbReference type="InterPro" id="IPR008969">
    <property type="entry name" value="CarboxyPept-like_regulatory"/>
</dbReference>
<evidence type="ECO:0000256" key="2">
    <source>
        <dbReference type="ARBA" id="ARBA00009810"/>
    </source>
</evidence>
<dbReference type="Gene3D" id="2.60.40.1120">
    <property type="entry name" value="Carboxypeptidase-like, regulatory domain"/>
    <property type="match status" value="1"/>
</dbReference>
<evidence type="ECO:0000256" key="11">
    <source>
        <dbReference type="ARBA" id="ARBA00023136"/>
    </source>
</evidence>
<dbReference type="SUPFAM" id="SSF56935">
    <property type="entry name" value="Porins"/>
    <property type="match status" value="1"/>
</dbReference>
<dbReference type="EMBL" id="SZQL01000022">
    <property type="protein sequence ID" value="TKK65303.1"/>
    <property type="molecule type" value="Genomic_DNA"/>
</dbReference>
<organism evidence="19 20">
    <name type="scientific">Ilyomonas limi</name>
    <dbReference type="NCBI Taxonomy" id="2575867"/>
    <lineage>
        <taxon>Bacteria</taxon>
        <taxon>Pseudomonadati</taxon>
        <taxon>Bacteroidota</taxon>
        <taxon>Chitinophagia</taxon>
        <taxon>Chitinophagales</taxon>
        <taxon>Chitinophagaceae</taxon>
        <taxon>Ilyomonas</taxon>
    </lineage>
</organism>
<reference evidence="19 20" key="1">
    <citation type="submission" date="2019-05" db="EMBL/GenBank/DDBJ databases">
        <title>Panacibacter sp. strain 17mud1-8 Genome sequencing and assembly.</title>
        <authorList>
            <person name="Chhetri G."/>
        </authorList>
    </citation>
    <scope>NUCLEOTIDE SEQUENCE [LARGE SCALE GENOMIC DNA]</scope>
    <source>
        <strain evidence="19 20">17mud1-8</strain>
    </source>
</reference>
<evidence type="ECO:0000256" key="10">
    <source>
        <dbReference type="ARBA" id="ARBA00023077"/>
    </source>
</evidence>
<keyword evidence="7 16" id="KW-0732">Signal</keyword>
<dbReference type="GO" id="GO:0015891">
    <property type="term" value="P:siderophore transport"/>
    <property type="evidence" value="ECO:0007669"/>
    <property type="project" value="InterPro"/>
</dbReference>
<keyword evidence="6 14" id="KW-0812">Transmembrane</keyword>
<keyword evidence="9" id="KW-0406">Ion transport</keyword>
<dbReference type="Gene3D" id="2.40.170.20">
    <property type="entry name" value="TonB-dependent receptor, beta-barrel domain"/>
    <property type="match status" value="1"/>
</dbReference>